<dbReference type="EC" id="3.2.1.28" evidence="3"/>
<dbReference type="PANTHER" id="PTHR31616:SF0">
    <property type="entry name" value="GLUCAN 1,4-ALPHA-GLUCOSIDASE"/>
    <property type="match status" value="1"/>
</dbReference>
<feature type="domain" description="GH15-like" evidence="1">
    <location>
        <begin position="241"/>
        <end position="603"/>
    </location>
</feature>
<dbReference type="InterPro" id="IPR011613">
    <property type="entry name" value="GH15-like"/>
</dbReference>
<name>A0ABM9J458_9RALS</name>
<evidence type="ECO:0000313" key="3">
    <source>
        <dbReference type="EMBL" id="CAJ0781991.1"/>
    </source>
</evidence>
<dbReference type="Pfam" id="PF00723">
    <property type="entry name" value="Glyco_hydro_15"/>
    <property type="match status" value="1"/>
</dbReference>
<dbReference type="EMBL" id="CATYWO010000001">
    <property type="protein sequence ID" value="CAJ0781991.1"/>
    <property type="molecule type" value="Genomic_DNA"/>
</dbReference>
<reference evidence="3 4" key="1">
    <citation type="submission" date="2023-07" db="EMBL/GenBank/DDBJ databases">
        <authorList>
            <person name="Peeters C."/>
        </authorList>
    </citation>
    <scope>NUCLEOTIDE SEQUENCE [LARGE SCALE GENOMIC DNA]</scope>
    <source>
        <strain evidence="3 4">LMG 7141</strain>
    </source>
</reference>
<sequence>MPSKIEDYALIGDCETAALVSRNGSVDWLCWPRFDSGACFAALLGTPDHGRWRIAPQGGVRRVHRRYLPGTLVLETVFETDTGVVSLTDLMTLRLPGTSARRDDTSDLIRIVRGISGTVTMRMDLTLRFDYGASVPWVSRVSEATGTTADGPCDTPNCVLRAVAGPNMTTLRTPAPIRGENLSTVADFVVAESEAVPFVLTHSPSHLPLPESIDALEAQVDIEARWRAWSDRCQGAGEWTEAVTRSLITLKALTYHRTGGVVAAPTTSLPEQLGGVRNWDYRYCWLRDATLTLLALMNAGYYNEARAWREWLERAIAGSPSQVQIMYGIAGERRLGEWTVPWLPGYEGAQPVRVGNAAAMQLQLDVYGELMDALYIARKGGLDGDEASWQLQVALMTHLEGVWQSPDRGIWEVRGPSRHFTYSKVMAWVAFDRAVKTIEQFNLAGPVERWRGVRERIHAEVCTHGYNARRGCFVQSYGSDEMDAALLMLPLVGFLPAADPRIQATVRAVEEDLLVDGLVRRYRTEAVADGLPQGEGVFLACSFWYVDNLALQGRHDEARALFARLLALRNDVGLLAEEYDPRAGRLVGNFPQAFSHIALVNSALTLCAAADHVSQRAGHASPTPKPVK</sequence>
<dbReference type="InterPro" id="IPR008928">
    <property type="entry name" value="6-hairpin_glycosidase_sf"/>
</dbReference>
<dbReference type="InterPro" id="IPR045582">
    <property type="entry name" value="Trehalase-like_N"/>
</dbReference>
<comment type="caution">
    <text evidence="3">The sequence shown here is derived from an EMBL/GenBank/DDBJ whole genome shotgun (WGS) entry which is preliminary data.</text>
</comment>
<dbReference type="GO" id="GO:0004555">
    <property type="term" value="F:alpha,alpha-trehalase activity"/>
    <property type="evidence" value="ECO:0007669"/>
    <property type="project" value="UniProtKB-EC"/>
</dbReference>
<gene>
    <name evidence="3" type="ORF">LMG7141_01220</name>
</gene>
<protein>
    <submittedName>
        <fullName evidence="3">Trehalase</fullName>
        <ecNumber evidence="3">3.2.1.28</ecNumber>
    </submittedName>
</protein>
<dbReference type="Pfam" id="PF19291">
    <property type="entry name" value="TREH_N"/>
    <property type="match status" value="1"/>
</dbReference>
<accession>A0ABM9J458</accession>
<evidence type="ECO:0000313" key="4">
    <source>
        <dbReference type="Proteomes" id="UP001189616"/>
    </source>
</evidence>
<dbReference type="SUPFAM" id="SSF48208">
    <property type="entry name" value="Six-hairpin glycosidases"/>
    <property type="match status" value="1"/>
</dbReference>
<dbReference type="Proteomes" id="UP001189616">
    <property type="component" value="Unassembled WGS sequence"/>
</dbReference>
<evidence type="ECO:0000259" key="1">
    <source>
        <dbReference type="Pfam" id="PF00723"/>
    </source>
</evidence>
<dbReference type="RefSeq" id="WP_316656251.1">
    <property type="nucleotide sequence ID" value="NZ_CATYWO010000001.1"/>
</dbReference>
<proteinExistence type="predicted"/>
<keyword evidence="4" id="KW-1185">Reference proteome</keyword>
<organism evidence="3 4">
    <name type="scientific">Ralstonia condita</name>
    <dbReference type="NCBI Taxonomy" id="3058600"/>
    <lineage>
        <taxon>Bacteria</taxon>
        <taxon>Pseudomonadati</taxon>
        <taxon>Pseudomonadota</taxon>
        <taxon>Betaproteobacteria</taxon>
        <taxon>Burkholderiales</taxon>
        <taxon>Burkholderiaceae</taxon>
        <taxon>Ralstonia</taxon>
    </lineage>
</organism>
<keyword evidence="3" id="KW-0326">Glycosidase</keyword>
<keyword evidence="3" id="KW-0378">Hydrolase</keyword>
<dbReference type="PANTHER" id="PTHR31616">
    <property type="entry name" value="TREHALASE"/>
    <property type="match status" value="1"/>
</dbReference>
<dbReference type="InterPro" id="IPR012341">
    <property type="entry name" value="6hp_glycosidase-like_sf"/>
</dbReference>
<feature type="domain" description="Trehalase-like N-terminal" evidence="2">
    <location>
        <begin position="3"/>
        <end position="134"/>
    </location>
</feature>
<evidence type="ECO:0000259" key="2">
    <source>
        <dbReference type="Pfam" id="PF19291"/>
    </source>
</evidence>
<dbReference type="Gene3D" id="1.50.10.10">
    <property type="match status" value="1"/>
</dbReference>